<evidence type="ECO:0000313" key="4">
    <source>
        <dbReference type="Proteomes" id="UP001172457"/>
    </source>
</evidence>
<sequence length="748" mass="83206">MASTRERHHSGDAASASTLRRSVRIAGVRPSSTGPAPSEDHSYTRAITGLTADQNTGLLSDILSPLSPVNATSIVISTIPISVGIENRMQLQIPEIFVQTTNLTNTAILTTTSPIVTTSWDNEFVLFGDDGQRPSTEVLVQGINIGGLQNLGGVPISGPKNPHSGDTEGMASTGANLGPVVSQTTICRPKQGRKVHIEKGKHLREFYAKVGSSPNNILEVRGKPIDCTSAALNTALGLSLPLICSYSQMTHGFVEVTDDQILAVLALSGHGWTIRNNRRFLYTDELNLEAALWFQFMRHNVDLTIHDNKISCDGCLLLYCILRELPIDVGAIARDAILDASKRLGSRLVFPSLLTRMFANAGVWVEILAQSLVEMNERLPEILDVQRQILSNQQQLTTRVAELETRTERFWVKYEIRLVFVIVRMLASRAPATAMQTSEPVTTVAPHGGFVRLHESHNSTAFSFSSKYDFLVRDMRRNESESTKGADTLWESIFDHPSLYFTADLLEPFEELEREFRKRNKKKSKADKVRPRALIFEMGDEAPMWTARRVAPTVPTNPITKPGLNKEIPGKLLHMIKDLTFDGKNDSNPIVHMENVKPMLMMTGEPSKKKWTDIYTKKYVETESESEPDYATDYDSEGFTVSFEHLRLKVPEASSDDDEEEDGKQGGYAEFVISKKQDKGKEKEKDKAPEDELIYIAPIKHDPGSYNLPISCHRFKGLALVDSGAALNMMPVGYCRKMGVKKIIPTDY</sequence>
<feature type="region of interest" description="Disordered" evidence="1">
    <location>
        <begin position="1"/>
        <end position="42"/>
    </location>
</feature>
<feature type="domain" description="Putative plant transposon protein" evidence="2">
    <location>
        <begin position="204"/>
        <end position="363"/>
    </location>
</feature>
<name>A0AA38TCG3_9ASTR</name>
<proteinExistence type="predicted"/>
<dbReference type="EMBL" id="JARYMX010000004">
    <property type="protein sequence ID" value="KAJ9552626.1"/>
    <property type="molecule type" value="Genomic_DNA"/>
</dbReference>
<gene>
    <name evidence="3" type="ORF">OSB04_016671</name>
</gene>
<evidence type="ECO:0000313" key="3">
    <source>
        <dbReference type="EMBL" id="KAJ9552626.1"/>
    </source>
</evidence>
<evidence type="ECO:0000256" key="1">
    <source>
        <dbReference type="SAM" id="MobiDB-lite"/>
    </source>
</evidence>
<dbReference type="Pfam" id="PF20167">
    <property type="entry name" value="Transposase_32"/>
    <property type="match status" value="1"/>
</dbReference>
<comment type="caution">
    <text evidence="3">The sequence shown here is derived from an EMBL/GenBank/DDBJ whole genome shotgun (WGS) entry which is preliminary data.</text>
</comment>
<organism evidence="3 4">
    <name type="scientific">Centaurea solstitialis</name>
    <name type="common">yellow star-thistle</name>
    <dbReference type="NCBI Taxonomy" id="347529"/>
    <lineage>
        <taxon>Eukaryota</taxon>
        <taxon>Viridiplantae</taxon>
        <taxon>Streptophyta</taxon>
        <taxon>Embryophyta</taxon>
        <taxon>Tracheophyta</taxon>
        <taxon>Spermatophyta</taxon>
        <taxon>Magnoliopsida</taxon>
        <taxon>eudicotyledons</taxon>
        <taxon>Gunneridae</taxon>
        <taxon>Pentapetalae</taxon>
        <taxon>asterids</taxon>
        <taxon>campanulids</taxon>
        <taxon>Asterales</taxon>
        <taxon>Asteraceae</taxon>
        <taxon>Carduoideae</taxon>
        <taxon>Cardueae</taxon>
        <taxon>Centaureinae</taxon>
        <taxon>Centaurea</taxon>
    </lineage>
</organism>
<keyword evidence="4" id="KW-1185">Reference proteome</keyword>
<reference evidence="3" key="1">
    <citation type="submission" date="2023-03" db="EMBL/GenBank/DDBJ databases">
        <title>Chromosome-scale reference genome and RAD-based genetic map of yellow starthistle (Centaurea solstitialis) reveal putative structural variation and QTLs associated with invader traits.</title>
        <authorList>
            <person name="Reatini B."/>
            <person name="Cang F.A."/>
            <person name="Jiang Q."/>
            <person name="Mckibben M.T.W."/>
            <person name="Barker M.S."/>
            <person name="Rieseberg L.H."/>
            <person name="Dlugosch K.M."/>
        </authorList>
    </citation>
    <scope>NUCLEOTIDE SEQUENCE</scope>
    <source>
        <strain evidence="3">CAN-66</strain>
        <tissue evidence="3">Leaf</tissue>
    </source>
</reference>
<dbReference type="AlphaFoldDB" id="A0AA38TCG3"/>
<evidence type="ECO:0000259" key="2">
    <source>
        <dbReference type="Pfam" id="PF20167"/>
    </source>
</evidence>
<feature type="compositionally biased region" description="Basic and acidic residues" evidence="1">
    <location>
        <begin position="673"/>
        <end position="688"/>
    </location>
</feature>
<accession>A0AA38TCG3</accession>
<dbReference type="InterPro" id="IPR046796">
    <property type="entry name" value="Transposase_32_dom"/>
</dbReference>
<feature type="region of interest" description="Disordered" evidence="1">
    <location>
        <begin position="651"/>
        <end position="688"/>
    </location>
</feature>
<dbReference type="Proteomes" id="UP001172457">
    <property type="component" value="Chromosome 4"/>
</dbReference>
<protein>
    <recommendedName>
        <fullName evidence="2">Putative plant transposon protein domain-containing protein</fullName>
    </recommendedName>
</protein>